<keyword evidence="1" id="KW-0238">DNA-binding</keyword>
<proteinExistence type="predicted"/>
<dbReference type="SUPFAM" id="SSF47413">
    <property type="entry name" value="lambda repressor-like DNA-binding domains"/>
    <property type="match status" value="1"/>
</dbReference>
<dbReference type="InterPro" id="IPR010982">
    <property type="entry name" value="Lambda_DNA-bd_dom_sf"/>
</dbReference>
<dbReference type="KEGG" id="gai:IMCC3135_33590"/>
<evidence type="ECO:0000313" key="2">
    <source>
        <dbReference type="EMBL" id="ASJ76759.1"/>
    </source>
</evidence>
<name>A0A2Z2NZQ0_9GAMM</name>
<evidence type="ECO:0008006" key="4">
    <source>
        <dbReference type="Google" id="ProtNLM"/>
    </source>
</evidence>
<dbReference type="PANTHER" id="PTHR36924">
    <property type="entry name" value="ANTITOXIN HIGA-1"/>
    <property type="match status" value="1"/>
</dbReference>
<dbReference type="Gene3D" id="1.10.260.40">
    <property type="entry name" value="lambda repressor-like DNA-binding domains"/>
    <property type="match status" value="1"/>
</dbReference>
<dbReference type="AlphaFoldDB" id="A0A2Z2NZQ0"/>
<dbReference type="EMBL" id="CP018632">
    <property type="protein sequence ID" value="ASJ76759.1"/>
    <property type="molecule type" value="Genomic_DNA"/>
</dbReference>
<protein>
    <recommendedName>
        <fullName evidence="4">Antitoxin HigA</fullName>
    </recommendedName>
</protein>
<accession>A0A2Z2NZQ0</accession>
<dbReference type="Proteomes" id="UP000250079">
    <property type="component" value="Chromosome"/>
</dbReference>
<evidence type="ECO:0000313" key="3">
    <source>
        <dbReference type="Proteomes" id="UP000250079"/>
    </source>
</evidence>
<dbReference type="PANTHER" id="PTHR36924:SF1">
    <property type="entry name" value="ANTITOXIN HIGA-1"/>
    <property type="match status" value="1"/>
</dbReference>
<keyword evidence="3" id="KW-1185">Reference proteome</keyword>
<reference evidence="2 3" key="1">
    <citation type="submission" date="2016-12" db="EMBL/GenBank/DDBJ databases">
        <authorList>
            <person name="Song W.-J."/>
            <person name="Kurnit D.M."/>
        </authorList>
    </citation>
    <scope>NUCLEOTIDE SEQUENCE [LARGE SCALE GENOMIC DNA]</scope>
    <source>
        <strain evidence="2 3">IMCC3135</strain>
    </source>
</reference>
<dbReference type="GO" id="GO:0003677">
    <property type="term" value="F:DNA binding"/>
    <property type="evidence" value="ECO:0007669"/>
    <property type="project" value="UniProtKB-KW"/>
</dbReference>
<gene>
    <name evidence="2" type="ORF">IMCC3135_33590</name>
</gene>
<dbReference type="InterPro" id="IPR013430">
    <property type="entry name" value="Toxin_antidote_HigA"/>
</dbReference>
<evidence type="ECO:0000256" key="1">
    <source>
        <dbReference type="ARBA" id="ARBA00023125"/>
    </source>
</evidence>
<organism evidence="2 3">
    <name type="scientific">Granulosicoccus antarcticus IMCC3135</name>
    <dbReference type="NCBI Taxonomy" id="1192854"/>
    <lineage>
        <taxon>Bacteria</taxon>
        <taxon>Pseudomonadati</taxon>
        <taxon>Pseudomonadota</taxon>
        <taxon>Gammaproteobacteria</taxon>
        <taxon>Chromatiales</taxon>
        <taxon>Granulosicoccaceae</taxon>
        <taxon>Granulosicoccus</taxon>
    </lineage>
</organism>
<sequence length="52" mass="5507">MRPVHPGEILKEEMEELEMSACALAETINVLSNRVSAIVNGTRGTTAGAVLP</sequence>